<accession>A0A9W7DMP2</accession>
<feature type="transmembrane region" description="Helical" evidence="1">
    <location>
        <begin position="133"/>
        <end position="153"/>
    </location>
</feature>
<dbReference type="Proteomes" id="UP001165122">
    <property type="component" value="Unassembled WGS sequence"/>
</dbReference>
<evidence type="ECO:0000313" key="3">
    <source>
        <dbReference type="EMBL" id="GMH49249.1"/>
    </source>
</evidence>
<sequence>MQNPVLSTTTLLLFLFLTSHVLSFTLNSPPTLSKSPLPRPPRQLSFSSSSTSLHAFSLPAYVESAALVGNTELVGLTRSLDYESKINMKTTIVSSQSSQTFSNIPTSILTSDSLVRAKPTAEEIAAKKRSFNFWLWGGGFVAPFLATFYYFGFKFWER</sequence>
<organism evidence="3 4">
    <name type="scientific">Triparma laevis f. longispina</name>
    <dbReference type="NCBI Taxonomy" id="1714387"/>
    <lineage>
        <taxon>Eukaryota</taxon>
        <taxon>Sar</taxon>
        <taxon>Stramenopiles</taxon>
        <taxon>Ochrophyta</taxon>
        <taxon>Bolidophyceae</taxon>
        <taxon>Parmales</taxon>
        <taxon>Triparmaceae</taxon>
        <taxon>Triparma</taxon>
    </lineage>
</organism>
<evidence type="ECO:0008006" key="5">
    <source>
        <dbReference type="Google" id="ProtNLM"/>
    </source>
</evidence>
<protein>
    <recommendedName>
        <fullName evidence="5">Transmembrane protein</fullName>
    </recommendedName>
</protein>
<evidence type="ECO:0000256" key="1">
    <source>
        <dbReference type="SAM" id="Phobius"/>
    </source>
</evidence>
<feature type="chain" id="PRO_5040837592" description="Transmembrane protein" evidence="2">
    <location>
        <begin position="24"/>
        <end position="158"/>
    </location>
</feature>
<feature type="signal peptide" evidence="2">
    <location>
        <begin position="1"/>
        <end position="23"/>
    </location>
</feature>
<dbReference type="EMBL" id="BRXW01000381">
    <property type="protein sequence ID" value="GMH49249.1"/>
    <property type="molecule type" value="Genomic_DNA"/>
</dbReference>
<dbReference type="OrthoDB" id="204467at2759"/>
<keyword evidence="1" id="KW-0812">Transmembrane</keyword>
<keyword evidence="4" id="KW-1185">Reference proteome</keyword>
<reference evidence="4" key="1">
    <citation type="journal article" date="2023" name="Commun. Biol.">
        <title>Genome analysis of Parmales, the sister group of diatoms, reveals the evolutionary specialization of diatoms from phago-mixotrophs to photoautotrophs.</title>
        <authorList>
            <person name="Ban H."/>
            <person name="Sato S."/>
            <person name="Yoshikawa S."/>
            <person name="Yamada K."/>
            <person name="Nakamura Y."/>
            <person name="Ichinomiya M."/>
            <person name="Sato N."/>
            <person name="Blanc-Mathieu R."/>
            <person name="Endo H."/>
            <person name="Kuwata A."/>
            <person name="Ogata H."/>
        </authorList>
    </citation>
    <scope>NUCLEOTIDE SEQUENCE [LARGE SCALE GENOMIC DNA]</scope>
    <source>
        <strain evidence="4">NIES 3700</strain>
    </source>
</reference>
<evidence type="ECO:0000256" key="2">
    <source>
        <dbReference type="SAM" id="SignalP"/>
    </source>
</evidence>
<name>A0A9W7DMP2_9STRA</name>
<keyword evidence="1" id="KW-0472">Membrane</keyword>
<gene>
    <name evidence="3" type="ORF">TrLO_g9490</name>
</gene>
<evidence type="ECO:0000313" key="4">
    <source>
        <dbReference type="Proteomes" id="UP001165122"/>
    </source>
</evidence>
<proteinExistence type="predicted"/>
<keyword evidence="1" id="KW-1133">Transmembrane helix</keyword>
<keyword evidence="2" id="KW-0732">Signal</keyword>
<dbReference type="AlphaFoldDB" id="A0A9W7DMP2"/>
<comment type="caution">
    <text evidence="3">The sequence shown here is derived from an EMBL/GenBank/DDBJ whole genome shotgun (WGS) entry which is preliminary data.</text>
</comment>